<gene>
    <name evidence="1" type="ORF">H9910_00700</name>
</gene>
<dbReference type="EMBL" id="DWUU01000007">
    <property type="protein sequence ID" value="HJD41519.1"/>
    <property type="molecule type" value="Genomic_DNA"/>
</dbReference>
<name>A0A9D2RCL7_9FIRM</name>
<reference evidence="1" key="2">
    <citation type="submission" date="2021-04" db="EMBL/GenBank/DDBJ databases">
        <authorList>
            <person name="Gilroy R."/>
        </authorList>
    </citation>
    <scope>NUCLEOTIDE SEQUENCE</scope>
    <source>
        <strain evidence="1">ChiBcec15-3976</strain>
    </source>
</reference>
<dbReference type="AlphaFoldDB" id="A0A9D2RCL7"/>
<protein>
    <submittedName>
        <fullName evidence="1">Uncharacterized protein</fullName>
    </submittedName>
</protein>
<evidence type="ECO:0000313" key="1">
    <source>
        <dbReference type="EMBL" id="HJD41519.1"/>
    </source>
</evidence>
<sequence length="319" mass="36065">MDYREFACAVKEQMNYQMTGGVRAQLHTAVKNNGTERTGVLIEAPGINISPTIYLEEYYEDYRNGASMEKIVGDIITFYGSVRQERSWDCRKIMTYDGVREQVVFKLINTAQNRVFLRTVPHIDFLDLSIVFYVLLEITDEGTASMAVTLEHAEQWGVRAEQLWADAGENVKRLLPAEFFTMNYALKEVLKKGIGIGDGRPAAEENLLGHDSNVRDGMYVLTNKMRNYGAACIVYPHILEMIWNILQTDYYVLPSSVHEVIITPCHKSITCEELDEMIQDINATQVDAEEVLSGHAYLYEHRTGRLCIGTDPSAGRGTA</sequence>
<accession>A0A9D2RCL7</accession>
<organism evidence="1 2">
    <name type="scientific">Candidatus Mediterraneibacter quadrami</name>
    <dbReference type="NCBI Taxonomy" id="2838684"/>
    <lineage>
        <taxon>Bacteria</taxon>
        <taxon>Bacillati</taxon>
        <taxon>Bacillota</taxon>
        <taxon>Clostridia</taxon>
        <taxon>Lachnospirales</taxon>
        <taxon>Lachnospiraceae</taxon>
        <taxon>Mediterraneibacter</taxon>
    </lineage>
</organism>
<dbReference type="Pfam" id="PF18941">
    <property type="entry name" value="DUF5688"/>
    <property type="match status" value="1"/>
</dbReference>
<reference evidence="1" key="1">
    <citation type="journal article" date="2021" name="PeerJ">
        <title>Extensive microbial diversity within the chicken gut microbiome revealed by metagenomics and culture.</title>
        <authorList>
            <person name="Gilroy R."/>
            <person name="Ravi A."/>
            <person name="Getino M."/>
            <person name="Pursley I."/>
            <person name="Horton D.L."/>
            <person name="Alikhan N.F."/>
            <person name="Baker D."/>
            <person name="Gharbi K."/>
            <person name="Hall N."/>
            <person name="Watson M."/>
            <person name="Adriaenssens E.M."/>
            <person name="Foster-Nyarko E."/>
            <person name="Jarju S."/>
            <person name="Secka A."/>
            <person name="Antonio M."/>
            <person name="Oren A."/>
            <person name="Chaudhuri R.R."/>
            <person name="La Ragione R."/>
            <person name="Hildebrand F."/>
            <person name="Pallen M.J."/>
        </authorList>
    </citation>
    <scope>NUCLEOTIDE SEQUENCE</scope>
    <source>
        <strain evidence="1">ChiBcec15-3976</strain>
    </source>
</reference>
<proteinExistence type="predicted"/>
<comment type="caution">
    <text evidence="1">The sequence shown here is derived from an EMBL/GenBank/DDBJ whole genome shotgun (WGS) entry which is preliminary data.</text>
</comment>
<evidence type="ECO:0000313" key="2">
    <source>
        <dbReference type="Proteomes" id="UP000823909"/>
    </source>
</evidence>
<dbReference type="Proteomes" id="UP000823909">
    <property type="component" value="Unassembled WGS sequence"/>
</dbReference>
<dbReference type="InterPro" id="IPR043743">
    <property type="entry name" value="DUF5688"/>
</dbReference>